<dbReference type="Pfam" id="PF07690">
    <property type="entry name" value="MFS_1"/>
    <property type="match status" value="1"/>
</dbReference>
<keyword evidence="4 8" id="KW-0812">Transmembrane</keyword>
<feature type="domain" description="Major facilitator superfamily (MFS) profile" evidence="9">
    <location>
        <begin position="23"/>
        <end position="461"/>
    </location>
</feature>
<evidence type="ECO:0000313" key="11">
    <source>
        <dbReference type="Proteomes" id="UP001431429"/>
    </source>
</evidence>
<feature type="transmembrane region" description="Helical" evidence="8">
    <location>
        <begin position="89"/>
        <end position="108"/>
    </location>
</feature>
<dbReference type="InterPro" id="IPR036259">
    <property type="entry name" value="MFS_trans_sf"/>
</dbReference>
<accession>A0ABT0V1G3</accession>
<evidence type="ECO:0000256" key="4">
    <source>
        <dbReference type="ARBA" id="ARBA00022692"/>
    </source>
</evidence>
<dbReference type="Gene3D" id="1.20.1250.20">
    <property type="entry name" value="MFS general substrate transporter like domains"/>
    <property type="match status" value="1"/>
</dbReference>
<dbReference type="Gene3D" id="1.20.1720.10">
    <property type="entry name" value="Multidrug resistance protein D"/>
    <property type="match status" value="1"/>
</dbReference>
<feature type="transmembrane region" description="Helical" evidence="8">
    <location>
        <begin position="282"/>
        <end position="301"/>
    </location>
</feature>
<evidence type="ECO:0000256" key="5">
    <source>
        <dbReference type="ARBA" id="ARBA00022989"/>
    </source>
</evidence>
<feature type="transmembrane region" description="Helical" evidence="8">
    <location>
        <begin position="27"/>
        <end position="48"/>
    </location>
</feature>
<name>A0ABT0V1G3_9ACTN</name>
<comment type="subcellular location">
    <subcellularLocation>
        <location evidence="1">Cell membrane</location>
        <topology evidence="1">Multi-pass membrane protein</topology>
    </subcellularLocation>
</comment>
<keyword evidence="3" id="KW-1003">Cell membrane</keyword>
<evidence type="ECO:0000256" key="2">
    <source>
        <dbReference type="ARBA" id="ARBA00022448"/>
    </source>
</evidence>
<feature type="transmembrane region" description="Helical" evidence="8">
    <location>
        <begin position="218"/>
        <end position="237"/>
    </location>
</feature>
<evidence type="ECO:0000256" key="7">
    <source>
        <dbReference type="ARBA" id="ARBA00023251"/>
    </source>
</evidence>
<keyword evidence="7" id="KW-0046">Antibiotic resistance</keyword>
<reference evidence="10" key="1">
    <citation type="submission" date="2022-06" db="EMBL/GenBank/DDBJ databases">
        <title>Genome public.</title>
        <authorList>
            <person name="Sun Q."/>
        </authorList>
    </citation>
    <scope>NUCLEOTIDE SEQUENCE</scope>
    <source>
        <strain evidence="10">CWNU-1</strain>
    </source>
</reference>
<dbReference type="EMBL" id="JAMQAW010000083">
    <property type="protein sequence ID" value="MCM2393730.1"/>
    <property type="molecule type" value="Genomic_DNA"/>
</dbReference>
<evidence type="ECO:0000259" key="9">
    <source>
        <dbReference type="PROSITE" id="PS50850"/>
    </source>
</evidence>
<gene>
    <name evidence="10" type="ORF">NBG84_36600</name>
</gene>
<feature type="transmembrane region" description="Helical" evidence="8">
    <location>
        <begin position="180"/>
        <end position="198"/>
    </location>
</feature>
<dbReference type="InterPro" id="IPR020846">
    <property type="entry name" value="MFS_dom"/>
</dbReference>
<proteinExistence type="predicted"/>
<feature type="transmembrane region" description="Helical" evidence="8">
    <location>
        <begin position="313"/>
        <end position="334"/>
    </location>
</feature>
<keyword evidence="2" id="KW-0813">Transport</keyword>
<comment type="caution">
    <text evidence="10">The sequence shown here is derived from an EMBL/GenBank/DDBJ whole genome shotgun (WGS) entry which is preliminary data.</text>
</comment>
<protein>
    <submittedName>
        <fullName evidence="10">MFS transporter</fullName>
    </submittedName>
</protein>
<feature type="transmembrane region" description="Helical" evidence="8">
    <location>
        <begin position="438"/>
        <end position="456"/>
    </location>
</feature>
<feature type="transmembrane region" description="Helical" evidence="8">
    <location>
        <begin position="114"/>
        <end position="136"/>
    </location>
</feature>
<evidence type="ECO:0000256" key="3">
    <source>
        <dbReference type="ARBA" id="ARBA00022475"/>
    </source>
</evidence>
<dbReference type="PROSITE" id="PS50850">
    <property type="entry name" value="MFS"/>
    <property type="match status" value="1"/>
</dbReference>
<dbReference type="SUPFAM" id="SSF103473">
    <property type="entry name" value="MFS general substrate transporter"/>
    <property type="match status" value="1"/>
</dbReference>
<evidence type="ECO:0000313" key="10">
    <source>
        <dbReference type="EMBL" id="MCM2393730.1"/>
    </source>
</evidence>
<feature type="transmembrane region" description="Helical" evidence="8">
    <location>
        <begin position="406"/>
        <end position="426"/>
    </location>
</feature>
<dbReference type="PANTHER" id="PTHR42718">
    <property type="entry name" value="MAJOR FACILITATOR SUPERFAMILY MULTIDRUG TRANSPORTER MFSC"/>
    <property type="match status" value="1"/>
</dbReference>
<sequence>MTGSAHAPHPAPAGPEQSFDRRLITPLILGSVLNPINSSIIAVSLVPIGEAFHAQPSQTAWLVSALYLATAVGQPIVGRLIDIHGPRRLFLAGAGLVGIAGVLGVLAPDLGALIVARALLGLGTCAGYPAAMYLIGSEARRTGSDSPATVLTALAIANQTMAVIGPTLGGLLIGVGGWRATFAVNIPLSVACLVLGALRLPRAKARQEGGRPTSRLDFMGMALFATTLVTLLLFLMSPSVARWYLPALTAAAAAGLTVRELRTSDPFIDLRVLGGNLPLLTTYCRNLLAMIVGYGFLYGYAQWLGEGRGLSAPTVGLVLLPLFLAALIASAVGGRRIGVRANLVAGAVAQIAACVLLLVVHTDTAIWLLLAVALVMGLPQGLNGLALQHAVYHQADPEHMASSAGLLRTFTYLGAMISSAATAAFYRQGADTGGLRDLTVFMLVVAVLFLVTTLLDRTLSRVGAPRP</sequence>
<organism evidence="10 11">
    <name type="scientific">Streptomyces albipurpureus</name>
    <dbReference type="NCBI Taxonomy" id="2897419"/>
    <lineage>
        <taxon>Bacteria</taxon>
        <taxon>Bacillati</taxon>
        <taxon>Actinomycetota</taxon>
        <taxon>Actinomycetes</taxon>
        <taxon>Kitasatosporales</taxon>
        <taxon>Streptomycetaceae</taxon>
        <taxon>Streptomyces</taxon>
    </lineage>
</organism>
<keyword evidence="5 8" id="KW-1133">Transmembrane helix</keyword>
<feature type="transmembrane region" description="Helical" evidence="8">
    <location>
        <begin position="60"/>
        <end position="77"/>
    </location>
</feature>
<feature type="transmembrane region" description="Helical" evidence="8">
    <location>
        <begin position="148"/>
        <end position="174"/>
    </location>
</feature>
<evidence type="ECO:0000256" key="8">
    <source>
        <dbReference type="SAM" id="Phobius"/>
    </source>
</evidence>
<evidence type="ECO:0000256" key="6">
    <source>
        <dbReference type="ARBA" id="ARBA00023136"/>
    </source>
</evidence>
<dbReference type="PANTHER" id="PTHR42718:SF46">
    <property type="entry name" value="BLR6921 PROTEIN"/>
    <property type="match status" value="1"/>
</dbReference>
<evidence type="ECO:0000256" key="1">
    <source>
        <dbReference type="ARBA" id="ARBA00004651"/>
    </source>
</evidence>
<feature type="transmembrane region" description="Helical" evidence="8">
    <location>
        <begin position="341"/>
        <end position="360"/>
    </location>
</feature>
<keyword evidence="11" id="KW-1185">Reference proteome</keyword>
<keyword evidence="6 8" id="KW-0472">Membrane</keyword>
<dbReference type="Proteomes" id="UP001431429">
    <property type="component" value="Unassembled WGS sequence"/>
</dbReference>
<feature type="transmembrane region" description="Helical" evidence="8">
    <location>
        <begin position="366"/>
        <end position="385"/>
    </location>
</feature>
<dbReference type="RefSeq" id="WP_250924020.1">
    <property type="nucleotide sequence ID" value="NZ_JAMQAW010000083.1"/>
</dbReference>
<dbReference type="InterPro" id="IPR011701">
    <property type="entry name" value="MFS"/>
</dbReference>